<dbReference type="GO" id="GO:0006465">
    <property type="term" value="P:signal peptide processing"/>
    <property type="evidence" value="ECO:0007669"/>
    <property type="project" value="TreeGrafter"/>
</dbReference>
<protein>
    <submittedName>
        <fullName evidence="5">Precorrin-2 dehydrogenase</fullName>
    </submittedName>
</protein>
<feature type="region of interest" description="Disordered" evidence="2">
    <location>
        <begin position="156"/>
        <end position="175"/>
    </location>
</feature>
<dbReference type="PANTHER" id="PTHR30487">
    <property type="entry name" value="TYPE 4 PREPILIN-LIKE PROTEINS LEADER PEPTIDE-PROCESSING ENZYME"/>
    <property type="match status" value="1"/>
</dbReference>
<feature type="transmembrane region" description="Helical" evidence="3">
    <location>
        <begin position="57"/>
        <end position="77"/>
    </location>
</feature>
<evidence type="ECO:0000256" key="3">
    <source>
        <dbReference type="SAM" id="Phobius"/>
    </source>
</evidence>
<reference evidence="6" key="1">
    <citation type="submission" date="2018-11" db="EMBL/GenBank/DDBJ databases">
        <title>FDA dAtabase for Regulatory Grade micrObial Sequences (FDA-ARGOS): Supporting development and validation of Infectious Disease Dx tests.</title>
        <authorList>
            <person name="Goldberg B."/>
            <person name="Campos J."/>
            <person name="Tallon L."/>
            <person name="Sadzewicz L."/>
            <person name="Zhao X."/>
            <person name="Vavikolanu K."/>
            <person name="Mehta A."/>
            <person name="Aluvathingal J."/>
            <person name="Nadendla S."/>
            <person name="Geyer C."/>
            <person name="Nandy P."/>
            <person name="Yan Y."/>
            <person name="Sichtig H."/>
        </authorList>
    </citation>
    <scope>NUCLEOTIDE SEQUENCE [LARGE SCALE GENOMIC DNA]</scope>
    <source>
        <strain evidence="6">FDAARGOS_614</strain>
    </source>
</reference>
<dbReference type="Pfam" id="PF01478">
    <property type="entry name" value="Peptidase_A24"/>
    <property type="match status" value="1"/>
</dbReference>
<sequence>MTTTITALANLSLAAMVTVAAIGDARTRRIPNWLVASGMVLALAAQIATLGPRDGSLHWLAGLATGMGIFLAVYLLGGMGAGDVKLMGAVGAFMGPLGGAHVAVVSFLVGGVLALAAMAIHRESRRTLASLSGLLLALPFGRLAAAAARRGPAAGATAQQDKADGAKHAAPASQTSTGKAARLPYAVAIAAGTLLVKWEVL</sequence>
<evidence type="ECO:0000256" key="2">
    <source>
        <dbReference type="SAM" id="MobiDB-lite"/>
    </source>
</evidence>
<dbReference type="GO" id="GO:0005886">
    <property type="term" value="C:plasma membrane"/>
    <property type="evidence" value="ECO:0007669"/>
    <property type="project" value="TreeGrafter"/>
</dbReference>
<proteinExistence type="inferred from homology"/>
<gene>
    <name evidence="5" type="ORF">EHF44_02330</name>
</gene>
<feature type="domain" description="Prepilin type IV endopeptidase peptidase" evidence="4">
    <location>
        <begin position="12"/>
        <end position="115"/>
    </location>
</feature>
<evidence type="ECO:0000313" key="5">
    <source>
        <dbReference type="EMBL" id="AZG12347.1"/>
    </source>
</evidence>
<name>A0A3G8GVW1_9BURK</name>
<dbReference type="GO" id="GO:0004190">
    <property type="term" value="F:aspartic-type endopeptidase activity"/>
    <property type="evidence" value="ECO:0007669"/>
    <property type="project" value="InterPro"/>
</dbReference>
<comment type="similarity">
    <text evidence="1">Belongs to the peptidase A24 family.</text>
</comment>
<dbReference type="InterPro" id="IPR000045">
    <property type="entry name" value="Prepilin_IV_endopep_pep"/>
</dbReference>
<accession>A0A3G8GVW1</accession>
<organism evidence="5 6">
    <name type="scientific">Cupriavidus pauculus</name>
    <dbReference type="NCBI Taxonomy" id="82633"/>
    <lineage>
        <taxon>Bacteria</taxon>
        <taxon>Pseudomonadati</taxon>
        <taxon>Pseudomonadota</taxon>
        <taxon>Betaproteobacteria</taxon>
        <taxon>Burkholderiales</taxon>
        <taxon>Burkholderiaceae</taxon>
        <taxon>Cupriavidus</taxon>
    </lineage>
</organism>
<keyword evidence="3" id="KW-0472">Membrane</keyword>
<dbReference type="RefSeq" id="WP_124682243.1">
    <property type="nucleotide sequence ID" value="NZ_CP033969.1"/>
</dbReference>
<dbReference type="Gene3D" id="1.20.120.1220">
    <property type="match status" value="1"/>
</dbReference>
<feature type="transmembrane region" description="Helical" evidence="3">
    <location>
        <begin position="97"/>
        <end position="120"/>
    </location>
</feature>
<evidence type="ECO:0000256" key="1">
    <source>
        <dbReference type="ARBA" id="ARBA00005801"/>
    </source>
</evidence>
<evidence type="ECO:0000313" key="6">
    <source>
        <dbReference type="Proteomes" id="UP000270411"/>
    </source>
</evidence>
<evidence type="ECO:0000259" key="4">
    <source>
        <dbReference type="Pfam" id="PF01478"/>
    </source>
</evidence>
<dbReference type="AlphaFoldDB" id="A0A3G8GVW1"/>
<dbReference type="KEGG" id="cpau:EHF44_02330"/>
<dbReference type="InterPro" id="IPR050882">
    <property type="entry name" value="Prepilin_peptidase/N-MTase"/>
</dbReference>
<dbReference type="EMBL" id="CP033969">
    <property type="protein sequence ID" value="AZG12347.1"/>
    <property type="molecule type" value="Genomic_DNA"/>
</dbReference>
<keyword evidence="3" id="KW-0812">Transmembrane</keyword>
<dbReference type="OrthoDB" id="5508079at2"/>
<dbReference type="Proteomes" id="UP000270411">
    <property type="component" value="Chromosome 1"/>
</dbReference>
<feature type="transmembrane region" description="Helical" evidence="3">
    <location>
        <begin position="30"/>
        <end position="50"/>
    </location>
</feature>
<dbReference type="PANTHER" id="PTHR30487:SF0">
    <property type="entry name" value="PREPILIN LEADER PEPTIDASE_N-METHYLTRANSFERASE-RELATED"/>
    <property type="match status" value="1"/>
</dbReference>
<keyword evidence="3" id="KW-1133">Transmembrane helix</keyword>